<dbReference type="InterPro" id="IPR036263">
    <property type="entry name" value="Chorismate_II_sf"/>
</dbReference>
<accession>A0A9X3YQ10</accession>
<dbReference type="GO" id="GO:0004106">
    <property type="term" value="F:chorismate mutase activity"/>
    <property type="evidence" value="ECO:0007669"/>
    <property type="project" value="UniProtKB-EC"/>
</dbReference>
<sequence length="192" mass="20231">MPTFGKSLAFACFASIAFAATPSHADDAASFRPLIEASAERLALAEAVAQSKFARAAPVLDAARERQVLDAAAQEGATIGLPDAYVRQVVGDQIEANKLVQYALIAQWRATGTLPATAPPDLAATVRPRLDRLQRAVLEGLRNVGSLRGASDCETRRDAAVMAYAQEKASTPLQQTALVRSLVGVCQLSGGR</sequence>
<dbReference type="PANTHER" id="PTHR38041">
    <property type="entry name" value="CHORISMATE MUTASE"/>
    <property type="match status" value="1"/>
</dbReference>
<keyword evidence="8" id="KW-1185">Reference proteome</keyword>
<comment type="caution">
    <text evidence="7">The sequence shown here is derived from an EMBL/GenBank/DDBJ whole genome shotgun (WGS) entry which is preliminary data.</text>
</comment>
<evidence type="ECO:0000313" key="7">
    <source>
        <dbReference type="EMBL" id="MDC8015874.1"/>
    </source>
</evidence>
<evidence type="ECO:0000256" key="4">
    <source>
        <dbReference type="ARBA" id="ARBA00023235"/>
    </source>
</evidence>
<feature type="domain" description="Chorismate mutase" evidence="6">
    <location>
        <begin position="12"/>
        <end position="105"/>
    </location>
</feature>
<dbReference type="PROSITE" id="PS51168">
    <property type="entry name" value="CHORISMATE_MUT_2"/>
    <property type="match status" value="1"/>
</dbReference>
<evidence type="ECO:0000256" key="1">
    <source>
        <dbReference type="ARBA" id="ARBA00004817"/>
    </source>
</evidence>
<evidence type="ECO:0000259" key="6">
    <source>
        <dbReference type="PROSITE" id="PS51168"/>
    </source>
</evidence>
<dbReference type="Gene3D" id="1.20.59.10">
    <property type="entry name" value="Chorismate mutase"/>
    <property type="match status" value="1"/>
</dbReference>
<evidence type="ECO:0000256" key="2">
    <source>
        <dbReference type="ARBA" id="ARBA00012404"/>
    </source>
</evidence>
<feature type="chain" id="PRO_5040958316" description="chorismate mutase" evidence="5">
    <location>
        <begin position="26"/>
        <end position="192"/>
    </location>
</feature>
<dbReference type="NCBIfam" id="NF006741">
    <property type="entry name" value="PRK09269.1"/>
    <property type="match status" value="1"/>
</dbReference>
<dbReference type="InterPro" id="IPR036979">
    <property type="entry name" value="CM_dom_sf"/>
</dbReference>
<dbReference type="PANTHER" id="PTHR38041:SF2">
    <property type="entry name" value="SECRETED CHORISMATE MUTASE"/>
    <property type="match status" value="1"/>
</dbReference>
<dbReference type="Pfam" id="PF01817">
    <property type="entry name" value="CM_2"/>
    <property type="match status" value="1"/>
</dbReference>
<dbReference type="RefSeq" id="WP_263543964.1">
    <property type="nucleotide sequence ID" value="NZ_JAOVZO020000021.1"/>
</dbReference>
<organism evidence="7 8">
    <name type="scientific">Tahibacter soli</name>
    <dbReference type="NCBI Taxonomy" id="2983605"/>
    <lineage>
        <taxon>Bacteria</taxon>
        <taxon>Pseudomonadati</taxon>
        <taxon>Pseudomonadota</taxon>
        <taxon>Gammaproteobacteria</taxon>
        <taxon>Lysobacterales</taxon>
        <taxon>Rhodanobacteraceae</taxon>
        <taxon>Tahibacter</taxon>
    </lineage>
</organism>
<dbReference type="EMBL" id="JAOVZO020000021">
    <property type="protein sequence ID" value="MDC8015874.1"/>
    <property type="molecule type" value="Genomic_DNA"/>
</dbReference>
<proteinExistence type="predicted"/>
<dbReference type="NCBIfam" id="TIGR01806">
    <property type="entry name" value="CM_mono2"/>
    <property type="match status" value="1"/>
</dbReference>
<dbReference type="GO" id="GO:0009697">
    <property type="term" value="P:salicylic acid biosynthetic process"/>
    <property type="evidence" value="ECO:0007669"/>
    <property type="project" value="TreeGrafter"/>
</dbReference>
<feature type="signal peptide" evidence="5">
    <location>
        <begin position="1"/>
        <end position="25"/>
    </location>
</feature>
<dbReference type="AlphaFoldDB" id="A0A9X3YQ10"/>
<dbReference type="GO" id="GO:0046417">
    <property type="term" value="P:chorismate metabolic process"/>
    <property type="evidence" value="ECO:0007669"/>
    <property type="project" value="InterPro"/>
</dbReference>
<comment type="pathway">
    <text evidence="1">Metabolic intermediate biosynthesis; prephenate biosynthesis; prephenate from chorismate: step 1/1.</text>
</comment>
<dbReference type="EC" id="5.4.99.5" evidence="2"/>
<dbReference type="Proteomes" id="UP001139971">
    <property type="component" value="Unassembled WGS sequence"/>
</dbReference>
<dbReference type="SUPFAM" id="SSF48600">
    <property type="entry name" value="Chorismate mutase II"/>
    <property type="match status" value="1"/>
</dbReference>
<protein>
    <recommendedName>
        <fullName evidence="2">chorismate mutase</fullName>
        <ecNumber evidence="2">5.4.99.5</ecNumber>
    </recommendedName>
</protein>
<evidence type="ECO:0000256" key="5">
    <source>
        <dbReference type="SAM" id="SignalP"/>
    </source>
</evidence>
<name>A0A9X3YQ10_9GAMM</name>
<reference evidence="7" key="1">
    <citation type="submission" date="2023-02" db="EMBL/GenBank/DDBJ databases">
        <title>Tahibacter soli sp. nov. isolated from soil.</title>
        <authorList>
            <person name="Baek J.H."/>
            <person name="Lee J.K."/>
            <person name="Choi D.G."/>
            <person name="Jeon C.O."/>
        </authorList>
    </citation>
    <scope>NUCLEOTIDE SEQUENCE</scope>
    <source>
        <strain evidence="7">BL</strain>
    </source>
</reference>
<dbReference type="InterPro" id="IPR008240">
    <property type="entry name" value="Chorismate_mutase_periplasmic"/>
</dbReference>
<keyword evidence="4 7" id="KW-0413">Isomerase</keyword>
<evidence type="ECO:0000313" key="8">
    <source>
        <dbReference type="Proteomes" id="UP001139971"/>
    </source>
</evidence>
<dbReference type="SMART" id="SM00830">
    <property type="entry name" value="CM_2"/>
    <property type="match status" value="1"/>
</dbReference>
<gene>
    <name evidence="7" type="ORF">OD750_025405</name>
</gene>
<dbReference type="InterPro" id="IPR051331">
    <property type="entry name" value="Chorismate_mutase-related"/>
</dbReference>
<evidence type="ECO:0000256" key="3">
    <source>
        <dbReference type="ARBA" id="ARBA00022729"/>
    </source>
</evidence>
<dbReference type="InterPro" id="IPR002701">
    <property type="entry name" value="CM_II_prokaryot"/>
</dbReference>
<keyword evidence="3 5" id="KW-0732">Signal</keyword>